<dbReference type="Proteomes" id="UP000193409">
    <property type="component" value="Unassembled WGS sequence"/>
</dbReference>
<name>A0A1Y5SM51_9RHOB</name>
<organism evidence="1 2">
    <name type="scientific">Pseudoruegeria aquimaris</name>
    <dbReference type="NCBI Taxonomy" id="393663"/>
    <lineage>
        <taxon>Bacteria</taxon>
        <taxon>Pseudomonadati</taxon>
        <taxon>Pseudomonadota</taxon>
        <taxon>Alphaproteobacteria</taxon>
        <taxon>Rhodobacterales</taxon>
        <taxon>Roseobacteraceae</taxon>
        <taxon>Pseudoruegeria</taxon>
    </lineage>
</organism>
<dbReference type="RefSeq" id="WP_085868771.1">
    <property type="nucleotide sequence ID" value="NZ_FWFQ01000014.1"/>
</dbReference>
<dbReference type="EMBL" id="FWFQ01000014">
    <property type="protein sequence ID" value="SLN43904.1"/>
    <property type="molecule type" value="Genomic_DNA"/>
</dbReference>
<keyword evidence="2" id="KW-1185">Reference proteome</keyword>
<protein>
    <submittedName>
        <fullName evidence="1">Uncharacterized protein</fullName>
    </submittedName>
</protein>
<proteinExistence type="predicted"/>
<gene>
    <name evidence="1" type="ORF">PSA7680_02226</name>
</gene>
<sequence length="89" mass="9819">MIITRIDVSISGRNGAYQRGHVVFEIQEDDGTEPRLLHLHASARAPASAPAQEMEALLAEDAIARLRRMPDVKRVTLRLADGSQPRFSA</sequence>
<evidence type="ECO:0000313" key="1">
    <source>
        <dbReference type="EMBL" id="SLN43904.1"/>
    </source>
</evidence>
<dbReference type="AlphaFoldDB" id="A0A1Y5SM51"/>
<evidence type="ECO:0000313" key="2">
    <source>
        <dbReference type="Proteomes" id="UP000193409"/>
    </source>
</evidence>
<reference evidence="1 2" key="1">
    <citation type="submission" date="2017-03" db="EMBL/GenBank/DDBJ databases">
        <authorList>
            <person name="Afonso C.L."/>
            <person name="Miller P.J."/>
            <person name="Scott M.A."/>
            <person name="Spackman E."/>
            <person name="Goraichik I."/>
            <person name="Dimitrov K.M."/>
            <person name="Suarez D.L."/>
            <person name="Swayne D.E."/>
        </authorList>
    </citation>
    <scope>NUCLEOTIDE SEQUENCE [LARGE SCALE GENOMIC DNA]</scope>
    <source>
        <strain evidence="1 2">CECT 7680</strain>
    </source>
</reference>
<accession>A0A1Y5SM51</accession>